<evidence type="ECO:0008006" key="3">
    <source>
        <dbReference type="Google" id="ProtNLM"/>
    </source>
</evidence>
<dbReference type="PROSITE" id="PS51318">
    <property type="entry name" value="TAT"/>
    <property type="match status" value="1"/>
</dbReference>
<organism evidence="1 2">
    <name type="scientific">Mesorhizobium plurifarium</name>
    <dbReference type="NCBI Taxonomy" id="69974"/>
    <lineage>
        <taxon>Bacteria</taxon>
        <taxon>Pseudomonadati</taxon>
        <taxon>Pseudomonadota</taxon>
        <taxon>Alphaproteobacteria</taxon>
        <taxon>Hyphomicrobiales</taxon>
        <taxon>Phyllobacteriaceae</taxon>
        <taxon>Mesorhizobium</taxon>
    </lineage>
</organism>
<reference evidence="1 2" key="1">
    <citation type="submission" date="2014-08" db="EMBL/GenBank/DDBJ databases">
        <authorList>
            <person name="Moulin Lionel"/>
        </authorList>
    </citation>
    <scope>NUCLEOTIDE SEQUENCE [LARGE SCALE GENOMIC DNA]</scope>
</reference>
<dbReference type="Proteomes" id="UP000046373">
    <property type="component" value="Unassembled WGS sequence"/>
</dbReference>
<proteinExistence type="predicted"/>
<dbReference type="AlphaFoldDB" id="A0A090GL34"/>
<protein>
    <recommendedName>
        <fullName evidence="3">Protamine-2 (Modular protein)</fullName>
    </recommendedName>
</protein>
<accession>A0A090GL34</accession>
<evidence type="ECO:0000313" key="1">
    <source>
        <dbReference type="EMBL" id="CDX36487.1"/>
    </source>
</evidence>
<dbReference type="EMBL" id="CCNB01000012">
    <property type="protein sequence ID" value="CDX36487.1"/>
    <property type="molecule type" value="Genomic_DNA"/>
</dbReference>
<gene>
    <name evidence="1" type="ORF">MPLDJ20_20576</name>
</gene>
<evidence type="ECO:0000313" key="2">
    <source>
        <dbReference type="Proteomes" id="UP000046373"/>
    </source>
</evidence>
<name>A0A090GL34_MESPL</name>
<sequence>MLNSSEVLMERRLFLTGMLGVAGAAALASLAGPSRAVAGIPAGNGILDELDKPDMAAFEGDDDQAEVELISHHRHHHGGYGHWRWRHRRRRRRRGWRHVCRRVWRHGRWRRRCWRERYWINIWL</sequence>
<dbReference type="InterPro" id="IPR006311">
    <property type="entry name" value="TAT_signal"/>
</dbReference>